<dbReference type="InterPro" id="IPR012677">
    <property type="entry name" value="Nucleotide-bd_a/b_plait_sf"/>
</dbReference>
<reference evidence="5 6" key="1">
    <citation type="journal article" date="2017" name="ISME J.">
        <title>Genome of 'Ca. Desulfovibrio trichonymphae', an H2-oxidizing bacterium in a tripartite symbiotic system within a protist cell in the termite gut.</title>
        <authorList>
            <person name="Kuwahara H."/>
            <person name="Yuki M."/>
            <person name="Izawa K."/>
            <person name="Ohkuma M."/>
            <person name="Hongoh Y."/>
        </authorList>
    </citation>
    <scope>NUCLEOTIDE SEQUENCE [LARGE SCALE GENOMIC DNA]</scope>
    <source>
        <strain evidence="5 6">Rs-N31</strain>
    </source>
</reference>
<evidence type="ECO:0000313" key="6">
    <source>
        <dbReference type="Proteomes" id="UP000242645"/>
    </source>
</evidence>
<evidence type="ECO:0000256" key="2">
    <source>
        <dbReference type="ARBA" id="ARBA00022980"/>
    </source>
</evidence>
<dbReference type="InterPro" id="IPR012678">
    <property type="entry name" value="Ribosomal_uL23/eL15/eS24_sf"/>
</dbReference>
<dbReference type="Gene3D" id="3.30.70.330">
    <property type="match status" value="1"/>
</dbReference>
<keyword evidence="4" id="KW-0694">RNA-binding</keyword>
<proteinExistence type="inferred from homology"/>
<evidence type="ECO:0000313" key="5">
    <source>
        <dbReference type="EMBL" id="BAV92407.1"/>
    </source>
</evidence>
<dbReference type="KEGG" id="dtr:RSDT_0895"/>
<protein>
    <recommendedName>
        <fullName evidence="4">Large ribosomal subunit protein uL23</fullName>
    </recommendedName>
</protein>
<dbReference type="GO" id="GO:1990904">
    <property type="term" value="C:ribonucleoprotein complex"/>
    <property type="evidence" value="ECO:0007669"/>
    <property type="project" value="UniProtKB-KW"/>
</dbReference>
<organism evidence="5 6">
    <name type="scientific">Candidatus Desulfovibrio trichonymphae</name>
    <dbReference type="NCBI Taxonomy" id="1725232"/>
    <lineage>
        <taxon>Bacteria</taxon>
        <taxon>Pseudomonadati</taxon>
        <taxon>Thermodesulfobacteriota</taxon>
        <taxon>Desulfovibrionia</taxon>
        <taxon>Desulfovibrionales</taxon>
        <taxon>Desulfovibrionaceae</taxon>
        <taxon>Desulfovibrio</taxon>
    </lineage>
</organism>
<name>A0A1J1DRC3_9BACT</name>
<dbReference type="GO" id="GO:0019843">
    <property type="term" value="F:rRNA binding"/>
    <property type="evidence" value="ECO:0007669"/>
    <property type="project" value="UniProtKB-UniRule"/>
</dbReference>
<dbReference type="NCBIfam" id="NF004363">
    <property type="entry name" value="PRK05738.2-4"/>
    <property type="match status" value="1"/>
</dbReference>
<dbReference type="GO" id="GO:0003735">
    <property type="term" value="F:structural constituent of ribosome"/>
    <property type="evidence" value="ECO:0007669"/>
    <property type="project" value="InterPro"/>
</dbReference>
<evidence type="ECO:0000256" key="4">
    <source>
        <dbReference type="HAMAP-Rule" id="MF_01369"/>
    </source>
</evidence>
<dbReference type="HAMAP" id="MF_01369_B">
    <property type="entry name" value="Ribosomal_uL23_B"/>
    <property type="match status" value="1"/>
</dbReference>
<keyword evidence="6" id="KW-1185">Reference proteome</keyword>
<evidence type="ECO:0000256" key="1">
    <source>
        <dbReference type="ARBA" id="ARBA00006700"/>
    </source>
</evidence>
<dbReference type="Proteomes" id="UP000242645">
    <property type="component" value="Chromosome"/>
</dbReference>
<dbReference type="SUPFAM" id="SSF54189">
    <property type="entry name" value="Ribosomal proteins S24e, L23 and L15e"/>
    <property type="match status" value="1"/>
</dbReference>
<keyword evidence="4" id="KW-0699">rRNA-binding</keyword>
<comment type="similarity">
    <text evidence="1 4">Belongs to the universal ribosomal protein uL23 family.</text>
</comment>
<dbReference type="InterPro" id="IPR013025">
    <property type="entry name" value="Ribosomal_uL23-like"/>
</dbReference>
<dbReference type="GO" id="GO:0006412">
    <property type="term" value="P:translation"/>
    <property type="evidence" value="ECO:0007669"/>
    <property type="project" value="UniProtKB-UniRule"/>
</dbReference>
<dbReference type="EMBL" id="AP017368">
    <property type="protein sequence ID" value="BAV92407.1"/>
    <property type="molecule type" value="Genomic_DNA"/>
</dbReference>
<comment type="subunit">
    <text evidence="4">Part of the 50S ribosomal subunit. Contacts protein L29, and trigger factor when it is bound to the ribosome.</text>
</comment>
<dbReference type="Pfam" id="PF00276">
    <property type="entry name" value="Ribosomal_L23"/>
    <property type="match status" value="1"/>
</dbReference>
<dbReference type="AlphaFoldDB" id="A0A1J1DRC3"/>
<sequence>MKNTSVLIKPLLTEKTTLLKDVARQVVFYVHPKANKLEIRRSVEKAFDVKVEAVNVVRKGPSVRKRQGRVAGRKPGWKKAYVTLGSDEKIEFFEGV</sequence>
<keyword evidence="2 4" id="KW-0689">Ribosomal protein</keyword>
<accession>A0A1J1DRC3</accession>
<keyword evidence="3 4" id="KW-0687">Ribonucleoprotein</keyword>
<gene>
    <name evidence="4 5" type="primary">rplW</name>
    <name evidence="5" type="ORF">RSDT_0895</name>
</gene>
<dbReference type="PANTHER" id="PTHR11620">
    <property type="entry name" value="60S RIBOSOMAL PROTEIN L23A"/>
    <property type="match status" value="1"/>
</dbReference>
<dbReference type="RefSeq" id="WP_096399924.1">
    <property type="nucleotide sequence ID" value="NZ_AP017368.1"/>
</dbReference>
<dbReference type="GO" id="GO:0005840">
    <property type="term" value="C:ribosome"/>
    <property type="evidence" value="ECO:0007669"/>
    <property type="project" value="UniProtKB-KW"/>
</dbReference>
<evidence type="ECO:0000256" key="3">
    <source>
        <dbReference type="ARBA" id="ARBA00023274"/>
    </source>
</evidence>
<dbReference type="OrthoDB" id="9793353at2"/>
<comment type="function">
    <text evidence="4">One of the early assembly proteins it binds 23S rRNA. One of the proteins that surrounds the polypeptide exit tunnel on the outside of the ribosome. Forms the main docking site for trigger factor binding to the ribosome.</text>
</comment>